<proteinExistence type="predicted"/>
<accession>A0AAE1AQM2</accession>
<gene>
    <name evidence="1" type="ORF">RRG08_065472</name>
</gene>
<reference evidence="1" key="1">
    <citation type="journal article" date="2023" name="G3 (Bethesda)">
        <title>A reference genome for the long-term kleptoplast-retaining sea slug Elysia crispata morphotype clarki.</title>
        <authorList>
            <person name="Eastman K.E."/>
            <person name="Pendleton A.L."/>
            <person name="Shaikh M.A."/>
            <person name="Suttiyut T."/>
            <person name="Ogas R."/>
            <person name="Tomko P."/>
            <person name="Gavelis G."/>
            <person name="Widhalm J.R."/>
            <person name="Wisecaver J.H."/>
        </authorList>
    </citation>
    <scope>NUCLEOTIDE SEQUENCE</scope>
    <source>
        <strain evidence="1">ECLA1</strain>
    </source>
</reference>
<evidence type="ECO:0000313" key="2">
    <source>
        <dbReference type="Proteomes" id="UP001283361"/>
    </source>
</evidence>
<evidence type="ECO:0000313" key="1">
    <source>
        <dbReference type="EMBL" id="KAK3791920.1"/>
    </source>
</evidence>
<dbReference type="Proteomes" id="UP001283361">
    <property type="component" value="Unassembled WGS sequence"/>
</dbReference>
<organism evidence="1 2">
    <name type="scientific">Elysia crispata</name>
    <name type="common">lettuce slug</name>
    <dbReference type="NCBI Taxonomy" id="231223"/>
    <lineage>
        <taxon>Eukaryota</taxon>
        <taxon>Metazoa</taxon>
        <taxon>Spiralia</taxon>
        <taxon>Lophotrochozoa</taxon>
        <taxon>Mollusca</taxon>
        <taxon>Gastropoda</taxon>
        <taxon>Heterobranchia</taxon>
        <taxon>Euthyneura</taxon>
        <taxon>Panpulmonata</taxon>
        <taxon>Sacoglossa</taxon>
        <taxon>Placobranchoidea</taxon>
        <taxon>Plakobranchidae</taxon>
        <taxon>Elysia</taxon>
    </lineage>
</organism>
<dbReference type="AlphaFoldDB" id="A0AAE1AQM2"/>
<keyword evidence="2" id="KW-1185">Reference proteome</keyword>
<protein>
    <submittedName>
        <fullName evidence="1">Uncharacterized protein</fullName>
    </submittedName>
</protein>
<sequence length="130" mass="13492">MGNQPHVITHFKGSRNHQGVRVPVQRKLPQGSGACGYELVGGRGLPEVDQGHPARLAETLTLTSPRDLRRAVNVLNVEHGGATGVRGHSSVGEDDDGGGGCLVDLLDGDSSGGTGGQCCNCRNVKVMEVV</sequence>
<dbReference type="EMBL" id="JAWDGP010001427">
    <property type="protein sequence ID" value="KAK3791920.1"/>
    <property type="molecule type" value="Genomic_DNA"/>
</dbReference>
<name>A0AAE1AQM2_9GAST</name>
<comment type="caution">
    <text evidence="1">The sequence shown here is derived from an EMBL/GenBank/DDBJ whole genome shotgun (WGS) entry which is preliminary data.</text>
</comment>